<feature type="binding site" evidence="17">
    <location>
        <position position="384"/>
    </location>
    <ligand>
        <name>ATP</name>
        <dbReference type="ChEBI" id="CHEBI:30616"/>
    </ligand>
</feature>
<dbReference type="PROSITE" id="PS50011">
    <property type="entry name" value="PROTEIN_KINASE_DOM"/>
    <property type="match status" value="1"/>
</dbReference>
<reference evidence="21" key="1">
    <citation type="submission" date="2017-07" db="EMBL/GenBank/DDBJ databases">
        <title>Taro Niue Genome Assembly and Annotation.</title>
        <authorList>
            <person name="Atibalentja N."/>
            <person name="Keating K."/>
            <person name="Fields C.J."/>
        </authorList>
    </citation>
    <scope>NUCLEOTIDE SEQUENCE</scope>
    <source>
        <strain evidence="21">Niue_2</strain>
        <tissue evidence="21">Leaf</tissue>
    </source>
</reference>
<dbReference type="Pfam" id="PF00069">
    <property type="entry name" value="Pkinase"/>
    <property type="match status" value="1"/>
</dbReference>
<dbReference type="SMART" id="SM00220">
    <property type="entry name" value="S_TKc"/>
    <property type="match status" value="1"/>
</dbReference>
<evidence type="ECO:0000256" key="15">
    <source>
        <dbReference type="ARBA" id="ARBA00023136"/>
    </source>
</evidence>
<keyword evidence="10" id="KW-0430">Lectin</keyword>
<comment type="similarity">
    <text evidence="2">In the N-terminal section; belongs to the leguminous lectin family.</text>
</comment>
<evidence type="ECO:0000256" key="3">
    <source>
        <dbReference type="ARBA" id="ARBA00010217"/>
    </source>
</evidence>
<evidence type="ECO:0000256" key="17">
    <source>
        <dbReference type="PROSITE-ProRule" id="PRU10141"/>
    </source>
</evidence>
<evidence type="ECO:0000259" key="20">
    <source>
        <dbReference type="PROSITE" id="PS50011"/>
    </source>
</evidence>
<feature type="chain" id="PRO_5032277895" description="non-specific serine/threonine protein kinase" evidence="19">
    <location>
        <begin position="28"/>
        <end position="575"/>
    </location>
</feature>
<evidence type="ECO:0000256" key="19">
    <source>
        <dbReference type="SAM" id="SignalP"/>
    </source>
</evidence>
<dbReference type="GO" id="GO:0004674">
    <property type="term" value="F:protein serine/threonine kinase activity"/>
    <property type="evidence" value="ECO:0007669"/>
    <property type="project" value="UniProtKB-KW"/>
</dbReference>
<evidence type="ECO:0000256" key="14">
    <source>
        <dbReference type="ARBA" id="ARBA00022989"/>
    </source>
</evidence>
<keyword evidence="11 17" id="KW-0547">Nucleotide-binding</keyword>
<keyword evidence="22" id="KW-1185">Reference proteome</keyword>
<proteinExistence type="inferred from homology"/>
<comment type="similarity">
    <text evidence="3">In the C-terminal section; belongs to the protein kinase superfamily. Ser/Thr protein kinase family.</text>
</comment>
<accession>A0A843VB60</accession>
<evidence type="ECO:0000256" key="16">
    <source>
        <dbReference type="ARBA" id="ARBA00023180"/>
    </source>
</evidence>
<evidence type="ECO:0000256" key="12">
    <source>
        <dbReference type="ARBA" id="ARBA00022777"/>
    </source>
</evidence>
<dbReference type="PROSITE" id="PS00108">
    <property type="entry name" value="PROTEIN_KINASE_ST"/>
    <property type="match status" value="1"/>
</dbReference>
<evidence type="ECO:0000256" key="5">
    <source>
        <dbReference type="ARBA" id="ARBA00022475"/>
    </source>
</evidence>
<organism evidence="21 22">
    <name type="scientific">Colocasia esculenta</name>
    <name type="common">Wild taro</name>
    <name type="synonym">Arum esculentum</name>
    <dbReference type="NCBI Taxonomy" id="4460"/>
    <lineage>
        <taxon>Eukaryota</taxon>
        <taxon>Viridiplantae</taxon>
        <taxon>Streptophyta</taxon>
        <taxon>Embryophyta</taxon>
        <taxon>Tracheophyta</taxon>
        <taxon>Spermatophyta</taxon>
        <taxon>Magnoliopsida</taxon>
        <taxon>Liliopsida</taxon>
        <taxon>Araceae</taxon>
        <taxon>Aroideae</taxon>
        <taxon>Colocasieae</taxon>
        <taxon>Colocasia</taxon>
    </lineage>
</organism>
<dbReference type="PROSITE" id="PS00107">
    <property type="entry name" value="PROTEIN_KINASE_ATP"/>
    <property type="match status" value="1"/>
</dbReference>
<dbReference type="InterPro" id="IPR050528">
    <property type="entry name" value="L-type_Lectin-RKs"/>
</dbReference>
<gene>
    <name evidence="21" type="ORF">Taro_025052</name>
</gene>
<evidence type="ECO:0000256" key="6">
    <source>
        <dbReference type="ARBA" id="ARBA00022527"/>
    </source>
</evidence>
<dbReference type="GO" id="GO:0030246">
    <property type="term" value="F:carbohydrate binding"/>
    <property type="evidence" value="ECO:0007669"/>
    <property type="project" value="UniProtKB-KW"/>
</dbReference>
<dbReference type="AlphaFoldDB" id="A0A843VB60"/>
<dbReference type="InterPro" id="IPR013320">
    <property type="entry name" value="ConA-like_dom_sf"/>
</dbReference>
<feature type="transmembrane region" description="Helical" evidence="18">
    <location>
        <begin position="297"/>
        <end position="321"/>
    </location>
</feature>
<keyword evidence="9 19" id="KW-0732">Signal</keyword>
<keyword evidence="15 18" id="KW-0472">Membrane</keyword>
<dbReference type="PANTHER" id="PTHR27007">
    <property type="match status" value="1"/>
</dbReference>
<dbReference type="OrthoDB" id="2019747at2759"/>
<evidence type="ECO:0000256" key="2">
    <source>
        <dbReference type="ARBA" id="ARBA00008536"/>
    </source>
</evidence>
<keyword evidence="13 17" id="KW-0067">ATP-binding</keyword>
<name>A0A843VB60_COLES</name>
<keyword evidence="8 18" id="KW-0812">Transmembrane</keyword>
<dbReference type="GO" id="GO:0005524">
    <property type="term" value="F:ATP binding"/>
    <property type="evidence" value="ECO:0007669"/>
    <property type="project" value="UniProtKB-UniRule"/>
</dbReference>
<dbReference type="SUPFAM" id="SSF56112">
    <property type="entry name" value="Protein kinase-like (PK-like)"/>
    <property type="match status" value="1"/>
</dbReference>
<evidence type="ECO:0000256" key="11">
    <source>
        <dbReference type="ARBA" id="ARBA00022741"/>
    </source>
</evidence>
<evidence type="ECO:0000313" key="21">
    <source>
        <dbReference type="EMBL" id="MQL92436.1"/>
    </source>
</evidence>
<keyword evidence="5" id="KW-1003">Cell membrane</keyword>
<dbReference type="PROSITE" id="PS00307">
    <property type="entry name" value="LECTIN_LEGUME_BETA"/>
    <property type="match status" value="1"/>
</dbReference>
<keyword evidence="6" id="KW-0723">Serine/threonine-protein kinase</keyword>
<dbReference type="InterPro" id="IPR019825">
    <property type="entry name" value="Lectin_legB_Mn/Ca_BS"/>
</dbReference>
<dbReference type="CDD" id="cd06899">
    <property type="entry name" value="lectin_legume_LecRK_Arcelin_ConA"/>
    <property type="match status" value="1"/>
</dbReference>
<dbReference type="Gene3D" id="2.60.120.200">
    <property type="match status" value="1"/>
</dbReference>
<dbReference type="FunFam" id="2.60.120.200:FF:000141">
    <property type="entry name" value="L-type lectin-domain containing receptor kinase VIII.1"/>
    <property type="match status" value="1"/>
</dbReference>
<evidence type="ECO:0000256" key="1">
    <source>
        <dbReference type="ARBA" id="ARBA00004251"/>
    </source>
</evidence>
<protein>
    <recommendedName>
        <fullName evidence="4">non-specific serine/threonine protein kinase</fullName>
        <ecNumber evidence="4">2.7.11.1</ecNumber>
    </recommendedName>
</protein>
<feature type="domain" description="Protein kinase" evidence="20">
    <location>
        <begin position="355"/>
        <end position="575"/>
    </location>
</feature>
<dbReference type="Gene3D" id="3.30.200.20">
    <property type="entry name" value="Phosphorylase Kinase, domain 1"/>
    <property type="match status" value="1"/>
</dbReference>
<dbReference type="Pfam" id="PF00139">
    <property type="entry name" value="Lectin_legB"/>
    <property type="match status" value="1"/>
</dbReference>
<dbReference type="GO" id="GO:0005886">
    <property type="term" value="C:plasma membrane"/>
    <property type="evidence" value="ECO:0007669"/>
    <property type="project" value="UniProtKB-SubCell"/>
</dbReference>
<dbReference type="InterPro" id="IPR011009">
    <property type="entry name" value="Kinase-like_dom_sf"/>
</dbReference>
<dbReference type="InterPro" id="IPR017441">
    <property type="entry name" value="Protein_kinase_ATP_BS"/>
</dbReference>
<evidence type="ECO:0000256" key="4">
    <source>
        <dbReference type="ARBA" id="ARBA00012513"/>
    </source>
</evidence>
<sequence>MDSDPRSNHVLFSFFLLLCLSPPAGVASTGNMTLDFQSFSIRSLTLLGDAYLRNGSIGLTREVGVPSSSSGTALCNVPIRFFDPKTNASASFSTSFSFSISNPDPGSSGDGFTFFISPDNQTLGDTGAYLGVFNASQPAKDASTIAVEFDTFLDEGVGDTSSNHVGLDVGGPRSVGKADLEPIGVDLKSGNLITAWIEFRNDEKMLIVSLSYSGVKPQTPVLSTTFDLSKSFQEFMYVGFSASTEGSTEVHTVEEWSFQTFGFPEVNLSTIHNVSETAWVIPDLPVSQPEKDTHKKLGLGLGIACPVALCIAFSVLVWFLLKKFVGLKKWDGRFELLKGPRQISYRELSTATRRFHSSRIVGNGSFGSVYKAVDPQSGIAYAVKRSKHSGQGKSEFLAELSIIARLRHKNLVQLQGWCAEKDELLLVYEYMPNGSLDKALYEGHDWGTVSTLRWPCRYNVATGIASVLVYLHQECEQQVIHRDIKTSNIMLDANFNARLENSHISIQCVGFDRRLDVIWSTRPISGPRLKIGDRLSLTVELVLGKSRDEEVGSISCGVHGVAAGISDLVAHITVH</sequence>
<evidence type="ECO:0000313" key="22">
    <source>
        <dbReference type="Proteomes" id="UP000652761"/>
    </source>
</evidence>
<comment type="subcellular location">
    <subcellularLocation>
        <location evidence="1">Cell membrane</location>
        <topology evidence="1">Single-pass type I membrane protein</topology>
    </subcellularLocation>
</comment>
<comment type="caution">
    <text evidence="21">The sequence shown here is derived from an EMBL/GenBank/DDBJ whole genome shotgun (WGS) entry which is preliminary data.</text>
</comment>
<dbReference type="EMBL" id="NMUH01001446">
    <property type="protein sequence ID" value="MQL92436.1"/>
    <property type="molecule type" value="Genomic_DNA"/>
</dbReference>
<dbReference type="InterPro" id="IPR008271">
    <property type="entry name" value="Ser/Thr_kinase_AS"/>
</dbReference>
<evidence type="ECO:0000256" key="18">
    <source>
        <dbReference type="SAM" id="Phobius"/>
    </source>
</evidence>
<keyword evidence="7" id="KW-0808">Transferase</keyword>
<evidence type="ECO:0000256" key="7">
    <source>
        <dbReference type="ARBA" id="ARBA00022679"/>
    </source>
</evidence>
<keyword evidence="12" id="KW-0418">Kinase</keyword>
<evidence type="ECO:0000256" key="10">
    <source>
        <dbReference type="ARBA" id="ARBA00022734"/>
    </source>
</evidence>
<dbReference type="Gene3D" id="1.10.510.10">
    <property type="entry name" value="Transferase(Phosphotransferase) domain 1"/>
    <property type="match status" value="1"/>
</dbReference>
<evidence type="ECO:0000256" key="13">
    <source>
        <dbReference type="ARBA" id="ARBA00022840"/>
    </source>
</evidence>
<dbReference type="InterPro" id="IPR001220">
    <property type="entry name" value="Legume_lectin_dom"/>
</dbReference>
<feature type="signal peptide" evidence="19">
    <location>
        <begin position="1"/>
        <end position="27"/>
    </location>
</feature>
<keyword evidence="16" id="KW-0325">Glycoprotein</keyword>
<evidence type="ECO:0000256" key="9">
    <source>
        <dbReference type="ARBA" id="ARBA00022729"/>
    </source>
</evidence>
<dbReference type="Proteomes" id="UP000652761">
    <property type="component" value="Unassembled WGS sequence"/>
</dbReference>
<dbReference type="EC" id="2.7.11.1" evidence="4"/>
<evidence type="ECO:0000256" key="8">
    <source>
        <dbReference type="ARBA" id="ARBA00022692"/>
    </source>
</evidence>
<dbReference type="SUPFAM" id="SSF49899">
    <property type="entry name" value="Concanavalin A-like lectins/glucanases"/>
    <property type="match status" value="1"/>
</dbReference>
<dbReference type="InterPro" id="IPR000719">
    <property type="entry name" value="Prot_kinase_dom"/>
</dbReference>
<keyword evidence="14 18" id="KW-1133">Transmembrane helix</keyword>